<keyword evidence="2" id="KW-1185">Reference proteome</keyword>
<dbReference type="EMBL" id="CAJVQC010021695">
    <property type="protein sequence ID" value="CAG8714635.1"/>
    <property type="molecule type" value="Genomic_DNA"/>
</dbReference>
<sequence length="88" mass="9801">PVRSQDDNEDFAQELEKLTVSDSETCLPTTNNLPSKVTEAIEATKVTEATEATETIEEDIVDKAETSDEEKNWSNVIKNWVGILDSEN</sequence>
<dbReference type="Proteomes" id="UP000789920">
    <property type="component" value="Unassembled WGS sequence"/>
</dbReference>
<reference evidence="1" key="1">
    <citation type="submission" date="2021-06" db="EMBL/GenBank/DDBJ databases">
        <authorList>
            <person name="Kallberg Y."/>
            <person name="Tangrot J."/>
            <person name="Rosling A."/>
        </authorList>
    </citation>
    <scope>NUCLEOTIDE SEQUENCE</scope>
    <source>
        <strain evidence="1">MA461A</strain>
    </source>
</reference>
<protein>
    <submittedName>
        <fullName evidence="1">9063_t:CDS:1</fullName>
    </submittedName>
</protein>
<feature type="non-terminal residue" evidence="1">
    <location>
        <position position="1"/>
    </location>
</feature>
<evidence type="ECO:0000313" key="1">
    <source>
        <dbReference type="EMBL" id="CAG8714635.1"/>
    </source>
</evidence>
<comment type="caution">
    <text evidence="1">The sequence shown here is derived from an EMBL/GenBank/DDBJ whole genome shotgun (WGS) entry which is preliminary data.</text>
</comment>
<evidence type="ECO:0000313" key="2">
    <source>
        <dbReference type="Proteomes" id="UP000789920"/>
    </source>
</evidence>
<accession>A0ACA9PLU2</accession>
<proteinExistence type="predicted"/>
<name>A0ACA9PLU2_9GLOM</name>
<gene>
    <name evidence="1" type="ORF">RPERSI_LOCUS10793</name>
</gene>
<organism evidence="1 2">
    <name type="scientific">Racocetra persica</name>
    <dbReference type="NCBI Taxonomy" id="160502"/>
    <lineage>
        <taxon>Eukaryota</taxon>
        <taxon>Fungi</taxon>
        <taxon>Fungi incertae sedis</taxon>
        <taxon>Mucoromycota</taxon>
        <taxon>Glomeromycotina</taxon>
        <taxon>Glomeromycetes</taxon>
        <taxon>Diversisporales</taxon>
        <taxon>Gigasporaceae</taxon>
        <taxon>Racocetra</taxon>
    </lineage>
</organism>